<dbReference type="EMBL" id="PSSX01000013">
    <property type="protein sequence ID" value="PPI83544.1"/>
    <property type="molecule type" value="Genomic_DNA"/>
</dbReference>
<feature type="signal peptide" evidence="1">
    <location>
        <begin position="1"/>
        <end position="31"/>
    </location>
</feature>
<dbReference type="Proteomes" id="UP000239917">
    <property type="component" value="Unassembled WGS sequence"/>
</dbReference>
<evidence type="ECO:0000256" key="1">
    <source>
        <dbReference type="SAM" id="SignalP"/>
    </source>
</evidence>
<dbReference type="OrthoDB" id="6368889at2"/>
<reference evidence="2 3" key="1">
    <citation type="submission" date="2018-01" db="EMBL/GenBank/DDBJ databases">
        <title>Complete genome sequences of the type strains of Marinobacter flavimaris and Marinobacter maroccanus.</title>
        <authorList>
            <person name="Palau M."/>
            <person name="Boujida N."/>
            <person name="Manresa A."/>
            <person name="Minana-Galbis D."/>
        </authorList>
    </citation>
    <scope>NUCLEOTIDE SEQUENCE [LARGE SCALE GENOMIC DNA]</scope>
    <source>
        <strain evidence="2 3">N4</strain>
    </source>
</reference>
<keyword evidence="3" id="KW-1185">Reference proteome</keyword>
<keyword evidence="1" id="KW-0732">Signal</keyword>
<name>A0A2S5Z8I5_9GAMM</name>
<evidence type="ECO:0000313" key="3">
    <source>
        <dbReference type="Proteomes" id="UP000239917"/>
    </source>
</evidence>
<accession>A0A2S5Z8I5</accession>
<feature type="chain" id="PRO_5015416253" description="DUF2946 domain-containing protein" evidence="1">
    <location>
        <begin position="32"/>
        <end position="133"/>
    </location>
</feature>
<evidence type="ECO:0008006" key="4">
    <source>
        <dbReference type="Google" id="ProtNLM"/>
    </source>
</evidence>
<proteinExistence type="predicted"/>
<organism evidence="2 3">
    <name type="scientific">Marinobacter maroccanus</name>
    <dbReference type="NCBI Taxonomy" id="2055143"/>
    <lineage>
        <taxon>Bacteria</taxon>
        <taxon>Pseudomonadati</taxon>
        <taxon>Pseudomonadota</taxon>
        <taxon>Gammaproteobacteria</taxon>
        <taxon>Pseudomonadales</taxon>
        <taxon>Marinobacteraceae</taxon>
        <taxon>Marinobacter</taxon>
    </lineage>
</organism>
<gene>
    <name evidence="2" type="ORF">KEHDKFFH_14190</name>
</gene>
<sequence>MVLESKMSAKNRPIIVVLLTLLLVISGPAFALSKVAAGQAESAMADCGSMMMDQAESTVSSSDTATDCVSAPERACQTASGLVKCGVSVSFVLLPGNFTGFTDTGSQPILAAQAALYQDPFLASITPPPEHHS</sequence>
<comment type="caution">
    <text evidence="2">The sequence shown here is derived from an EMBL/GenBank/DDBJ whole genome shotgun (WGS) entry which is preliminary data.</text>
</comment>
<protein>
    <recommendedName>
        <fullName evidence="4">DUF2946 domain-containing protein</fullName>
    </recommendedName>
</protein>
<dbReference type="AlphaFoldDB" id="A0A2S5Z8I5"/>
<evidence type="ECO:0000313" key="2">
    <source>
        <dbReference type="EMBL" id="PPI83544.1"/>
    </source>
</evidence>